<feature type="signal peptide" evidence="1">
    <location>
        <begin position="1"/>
        <end position="20"/>
    </location>
</feature>
<dbReference type="OrthoDB" id="8588558at2"/>
<dbReference type="RefSeq" id="WP_131998418.1">
    <property type="nucleotide sequence ID" value="NZ_SLWQ01000006.1"/>
</dbReference>
<gene>
    <name evidence="2" type="ORF">EV148_10684</name>
</gene>
<keyword evidence="1" id="KW-0732">Signal</keyword>
<dbReference type="AlphaFoldDB" id="A0A4V2S2D0"/>
<sequence>MHFVLGLPLLLSLVVPSALAREPKASEPPRPASAEASTARGLLRMPAQARIGDTQLPDAKIEFSCTTGKGGALQVAVILPTPEAVAGFPLEAFEGPDGIGETKTLAKWSMLGPNAMEVAGPISGWRGVDGDGFLLASSRRSKTESDLARLLRRWVNDGGQQLWLTVDSPAGGEKLEVRAMPEGWRTRLGVALSQCFAVVHHR</sequence>
<comment type="caution">
    <text evidence="2">The sequence shown here is derived from an EMBL/GenBank/DDBJ whole genome shotgun (WGS) entry which is preliminary data.</text>
</comment>
<keyword evidence="3" id="KW-1185">Reference proteome</keyword>
<name>A0A4V2S2D0_9GAMM</name>
<dbReference type="Proteomes" id="UP000294862">
    <property type="component" value="Unassembled WGS sequence"/>
</dbReference>
<organism evidence="2 3">
    <name type="scientific">Dokdonella fugitiva</name>
    <dbReference type="NCBI Taxonomy" id="328517"/>
    <lineage>
        <taxon>Bacteria</taxon>
        <taxon>Pseudomonadati</taxon>
        <taxon>Pseudomonadota</taxon>
        <taxon>Gammaproteobacteria</taxon>
        <taxon>Lysobacterales</taxon>
        <taxon>Rhodanobacteraceae</taxon>
        <taxon>Dokdonella</taxon>
    </lineage>
</organism>
<evidence type="ECO:0000256" key="1">
    <source>
        <dbReference type="SAM" id="SignalP"/>
    </source>
</evidence>
<feature type="chain" id="PRO_5020964125" evidence="1">
    <location>
        <begin position="21"/>
        <end position="202"/>
    </location>
</feature>
<reference evidence="2 3" key="1">
    <citation type="journal article" date="2015" name="Stand. Genomic Sci.">
        <title>Genomic Encyclopedia of Bacterial and Archaeal Type Strains, Phase III: the genomes of soil and plant-associated and newly described type strains.</title>
        <authorList>
            <person name="Whitman W.B."/>
            <person name="Woyke T."/>
            <person name="Klenk H.P."/>
            <person name="Zhou Y."/>
            <person name="Lilburn T.G."/>
            <person name="Beck B.J."/>
            <person name="De Vos P."/>
            <person name="Vandamme P."/>
            <person name="Eisen J.A."/>
            <person name="Garrity G."/>
            <person name="Hugenholtz P."/>
            <person name="Kyrpides N.C."/>
        </authorList>
    </citation>
    <scope>NUCLEOTIDE SEQUENCE [LARGE SCALE GENOMIC DNA]</scope>
    <source>
        <strain evidence="2 3">A3</strain>
    </source>
</reference>
<proteinExistence type="predicted"/>
<evidence type="ECO:0000313" key="2">
    <source>
        <dbReference type="EMBL" id="TCO39930.1"/>
    </source>
</evidence>
<accession>A0A4V2S2D0</accession>
<evidence type="ECO:0000313" key="3">
    <source>
        <dbReference type="Proteomes" id="UP000294862"/>
    </source>
</evidence>
<protein>
    <submittedName>
        <fullName evidence="2">Uncharacterized protein</fullName>
    </submittedName>
</protein>
<dbReference type="EMBL" id="SLWQ01000006">
    <property type="protein sequence ID" value="TCO39930.1"/>
    <property type="molecule type" value="Genomic_DNA"/>
</dbReference>